<evidence type="ECO:0000256" key="1">
    <source>
        <dbReference type="ARBA" id="ARBA00004903"/>
    </source>
</evidence>
<keyword evidence="6 8" id="KW-0560">Oxidoreductase</keyword>
<dbReference type="AlphaFoldDB" id="H8GNC9"/>
<dbReference type="Proteomes" id="UP000005090">
    <property type="component" value="Chromosome"/>
</dbReference>
<dbReference type="GO" id="GO:0046452">
    <property type="term" value="P:dihydrofolate metabolic process"/>
    <property type="evidence" value="ECO:0007669"/>
    <property type="project" value="TreeGrafter"/>
</dbReference>
<dbReference type="InterPro" id="IPR012259">
    <property type="entry name" value="DHFR"/>
</dbReference>
<keyword evidence="5 8" id="KW-0521">NADP</keyword>
<evidence type="ECO:0000256" key="5">
    <source>
        <dbReference type="ARBA" id="ARBA00022857"/>
    </source>
</evidence>
<comment type="similarity">
    <text evidence="2 8 9">Belongs to the dihydrofolate reductase family.</text>
</comment>
<protein>
    <recommendedName>
        <fullName evidence="3 8">Dihydrofolate reductase</fullName>
        <ecNumber evidence="3 8">1.5.1.3</ecNumber>
    </recommendedName>
</protein>
<dbReference type="Gene3D" id="3.40.430.10">
    <property type="entry name" value="Dihydrofolate Reductase, subunit A"/>
    <property type="match status" value="1"/>
</dbReference>
<evidence type="ECO:0000256" key="3">
    <source>
        <dbReference type="ARBA" id="ARBA00012856"/>
    </source>
</evidence>
<evidence type="ECO:0000256" key="2">
    <source>
        <dbReference type="ARBA" id="ARBA00009539"/>
    </source>
</evidence>
<dbReference type="HOGENOM" id="CLU_043966_5_1_6"/>
<dbReference type="InterPro" id="IPR017925">
    <property type="entry name" value="DHFR_CS"/>
</dbReference>
<keyword evidence="12" id="KW-1185">Reference proteome</keyword>
<organism evidence="11 12">
    <name type="scientific">Methylomicrobium album BG8</name>
    <dbReference type="NCBI Taxonomy" id="686340"/>
    <lineage>
        <taxon>Bacteria</taxon>
        <taxon>Pseudomonadati</taxon>
        <taxon>Pseudomonadota</taxon>
        <taxon>Gammaproteobacteria</taxon>
        <taxon>Methylococcales</taxon>
        <taxon>Methylococcaceae</taxon>
        <taxon>Methylomicrobium</taxon>
    </lineage>
</organism>
<evidence type="ECO:0000256" key="9">
    <source>
        <dbReference type="RuleBase" id="RU004474"/>
    </source>
</evidence>
<dbReference type="InterPro" id="IPR001796">
    <property type="entry name" value="DHFR_dom"/>
</dbReference>
<dbReference type="CDD" id="cd00209">
    <property type="entry name" value="DHFR"/>
    <property type="match status" value="1"/>
</dbReference>
<dbReference type="InterPro" id="IPR024072">
    <property type="entry name" value="DHFR-like_dom_sf"/>
</dbReference>
<dbReference type="GO" id="GO:0004146">
    <property type="term" value="F:dihydrofolate reductase activity"/>
    <property type="evidence" value="ECO:0007669"/>
    <property type="project" value="UniProtKB-EC"/>
</dbReference>
<dbReference type="PIRSF" id="PIRSF000194">
    <property type="entry name" value="DHFR"/>
    <property type="match status" value="1"/>
</dbReference>
<dbReference type="GO" id="GO:0006730">
    <property type="term" value="P:one-carbon metabolic process"/>
    <property type="evidence" value="ECO:0007669"/>
    <property type="project" value="UniProtKB-KW"/>
</dbReference>
<dbReference type="PANTHER" id="PTHR48069">
    <property type="entry name" value="DIHYDROFOLATE REDUCTASE"/>
    <property type="match status" value="1"/>
</dbReference>
<dbReference type="GO" id="GO:0070401">
    <property type="term" value="F:NADP+ binding"/>
    <property type="evidence" value="ECO:0007669"/>
    <property type="project" value="UniProtKB-ARBA"/>
</dbReference>
<sequence length="164" mass="18366">MKISLIVAMASNRAIGLNNQMPWHLSADLKHFKKITMGSPILMGRKTFESIGRPLPGRTNIILTRNPAYAPEGCVVARDLETAIRTGCRDHGEIFVAGGSDLYEALLPRAETIYLTKIGKAFPGDTFFPELDMSEWMETEREDVEDDAAAGFRYSFLRLDRIKT</sequence>
<name>H8GNC9_METAL</name>
<proteinExistence type="inferred from homology"/>
<reference evidence="11 12" key="1">
    <citation type="journal article" date="2013" name="Genome Announc.">
        <title>Genome Sequence of the Obligate Gammaproteobacterial Methanotroph Methylomicrobium album Strain BG8.</title>
        <authorList>
            <person name="Kits K.D."/>
            <person name="Kalyuzhnaya M.G."/>
            <person name="Klotz M.G."/>
            <person name="Jetten M.S."/>
            <person name="Op den Camp H.J."/>
            <person name="Vuilleumier S."/>
            <person name="Bringel F."/>
            <person name="Dispirito A.A."/>
            <person name="Murrell J.C."/>
            <person name="Bruce D."/>
            <person name="Cheng J.F."/>
            <person name="Copeland A."/>
            <person name="Goodwin L."/>
            <person name="Hauser L."/>
            <person name="Lajus A."/>
            <person name="Land M.L."/>
            <person name="Lapidus A."/>
            <person name="Lucas S."/>
            <person name="Medigue C."/>
            <person name="Pitluck S."/>
            <person name="Woyke T."/>
            <person name="Zeytun A."/>
            <person name="Stein L.Y."/>
        </authorList>
    </citation>
    <scope>NUCLEOTIDE SEQUENCE [LARGE SCALE GENOMIC DNA]</scope>
    <source>
        <strain evidence="11 12">BG8</strain>
    </source>
</reference>
<evidence type="ECO:0000313" key="12">
    <source>
        <dbReference type="Proteomes" id="UP000005090"/>
    </source>
</evidence>
<keyword evidence="4 8" id="KW-0554">One-carbon metabolism</keyword>
<dbReference type="EC" id="1.5.1.3" evidence="3 8"/>
<evidence type="ECO:0000256" key="7">
    <source>
        <dbReference type="ARBA" id="ARBA00025067"/>
    </source>
</evidence>
<accession>H8GNC9</accession>
<dbReference type="PANTHER" id="PTHR48069:SF3">
    <property type="entry name" value="DIHYDROFOLATE REDUCTASE"/>
    <property type="match status" value="1"/>
</dbReference>
<dbReference type="PROSITE" id="PS51330">
    <property type="entry name" value="DHFR_2"/>
    <property type="match status" value="1"/>
</dbReference>
<feature type="domain" description="DHFR" evidence="10">
    <location>
        <begin position="2"/>
        <end position="161"/>
    </location>
</feature>
<comment type="catalytic activity">
    <reaction evidence="8">
        <text>(6S)-5,6,7,8-tetrahydrofolate + NADP(+) = 7,8-dihydrofolate + NADPH + H(+)</text>
        <dbReference type="Rhea" id="RHEA:15009"/>
        <dbReference type="ChEBI" id="CHEBI:15378"/>
        <dbReference type="ChEBI" id="CHEBI:57451"/>
        <dbReference type="ChEBI" id="CHEBI:57453"/>
        <dbReference type="ChEBI" id="CHEBI:57783"/>
        <dbReference type="ChEBI" id="CHEBI:58349"/>
        <dbReference type="EC" id="1.5.1.3"/>
    </reaction>
</comment>
<dbReference type="GO" id="GO:0046655">
    <property type="term" value="P:folic acid metabolic process"/>
    <property type="evidence" value="ECO:0007669"/>
    <property type="project" value="TreeGrafter"/>
</dbReference>
<dbReference type="GO" id="GO:0046654">
    <property type="term" value="P:tetrahydrofolate biosynthetic process"/>
    <property type="evidence" value="ECO:0007669"/>
    <property type="project" value="UniProtKB-UniPathway"/>
</dbReference>
<dbReference type="RefSeq" id="WP_005369321.1">
    <property type="nucleotide sequence ID" value="NZ_CM001475.1"/>
</dbReference>
<gene>
    <name evidence="11" type="ORF">Metal_0507</name>
</gene>
<evidence type="ECO:0000256" key="6">
    <source>
        <dbReference type="ARBA" id="ARBA00023002"/>
    </source>
</evidence>
<dbReference type="EMBL" id="CM001475">
    <property type="protein sequence ID" value="EIC28358.1"/>
    <property type="molecule type" value="Genomic_DNA"/>
</dbReference>
<dbReference type="Pfam" id="PF00186">
    <property type="entry name" value="DHFR_1"/>
    <property type="match status" value="1"/>
</dbReference>
<dbReference type="GO" id="GO:0005829">
    <property type="term" value="C:cytosol"/>
    <property type="evidence" value="ECO:0007669"/>
    <property type="project" value="TreeGrafter"/>
</dbReference>
<dbReference type="UniPathway" id="UPA00077">
    <property type="reaction ID" value="UER00158"/>
</dbReference>
<dbReference type="PRINTS" id="PR00070">
    <property type="entry name" value="DHFR"/>
</dbReference>
<dbReference type="SUPFAM" id="SSF53597">
    <property type="entry name" value="Dihydrofolate reductase-like"/>
    <property type="match status" value="1"/>
</dbReference>
<dbReference type="STRING" id="686340.Metal_0507"/>
<comment type="pathway">
    <text evidence="1 8">Cofactor biosynthesis; tetrahydrofolate biosynthesis; 5,6,7,8-tetrahydrofolate from 7,8-dihydrofolate: step 1/1.</text>
</comment>
<dbReference type="PROSITE" id="PS00075">
    <property type="entry name" value="DHFR_1"/>
    <property type="match status" value="1"/>
</dbReference>
<dbReference type="eggNOG" id="COG0262">
    <property type="taxonomic scope" value="Bacteria"/>
</dbReference>
<comment type="function">
    <text evidence="7 8">Key enzyme in folate metabolism. Catalyzes an essential reaction for de novo glycine and purine synthesis, and for DNA precursor synthesis.</text>
</comment>
<evidence type="ECO:0000259" key="10">
    <source>
        <dbReference type="PROSITE" id="PS51330"/>
    </source>
</evidence>
<evidence type="ECO:0000313" key="11">
    <source>
        <dbReference type="EMBL" id="EIC28358.1"/>
    </source>
</evidence>
<dbReference type="FunFam" id="3.40.430.10:FF:000001">
    <property type="entry name" value="Dihydrofolate reductase"/>
    <property type="match status" value="1"/>
</dbReference>
<evidence type="ECO:0000256" key="4">
    <source>
        <dbReference type="ARBA" id="ARBA00022563"/>
    </source>
</evidence>
<evidence type="ECO:0000256" key="8">
    <source>
        <dbReference type="PIRNR" id="PIRNR000194"/>
    </source>
</evidence>